<dbReference type="InParanoid" id="A0A0R0EW56"/>
<feature type="transmembrane region" description="Helical" evidence="1">
    <location>
        <begin position="82"/>
        <end position="107"/>
    </location>
</feature>
<dbReference type="PANTHER" id="PTHR46137">
    <property type="entry name" value="OS05G0310600 PROTEIN"/>
    <property type="match status" value="1"/>
</dbReference>
<reference evidence="3 4" key="1">
    <citation type="journal article" date="2010" name="Nature">
        <title>Genome sequence of the palaeopolyploid soybean.</title>
        <authorList>
            <person name="Schmutz J."/>
            <person name="Cannon S.B."/>
            <person name="Schlueter J."/>
            <person name="Ma J."/>
            <person name="Mitros T."/>
            <person name="Nelson W."/>
            <person name="Hyten D.L."/>
            <person name="Song Q."/>
            <person name="Thelen J.J."/>
            <person name="Cheng J."/>
            <person name="Xu D."/>
            <person name="Hellsten U."/>
            <person name="May G.D."/>
            <person name="Yu Y."/>
            <person name="Sakurai T."/>
            <person name="Umezawa T."/>
            <person name="Bhattacharyya M.K."/>
            <person name="Sandhu D."/>
            <person name="Valliyodan B."/>
            <person name="Lindquist E."/>
            <person name="Peto M."/>
            <person name="Grant D."/>
            <person name="Shu S."/>
            <person name="Goodstein D."/>
            <person name="Barry K."/>
            <person name="Futrell-Griggs M."/>
            <person name="Abernathy B."/>
            <person name="Du J."/>
            <person name="Tian Z."/>
            <person name="Zhu L."/>
            <person name="Gill N."/>
            <person name="Joshi T."/>
            <person name="Libault M."/>
            <person name="Sethuraman A."/>
            <person name="Zhang X.-C."/>
            <person name="Shinozaki K."/>
            <person name="Nguyen H.T."/>
            <person name="Wing R.A."/>
            <person name="Cregan P."/>
            <person name="Specht J."/>
            <person name="Grimwood J."/>
            <person name="Rokhsar D."/>
            <person name="Stacey G."/>
            <person name="Shoemaker R.C."/>
            <person name="Jackson S.A."/>
        </authorList>
    </citation>
    <scope>NUCLEOTIDE SEQUENCE [LARGE SCALE GENOMIC DNA]</scope>
    <source>
        <strain evidence="4">cv. Williams 82</strain>
        <tissue evidence="3">Callus</tissue>
    </source>
</reference>
<keyword evidence="1" id="KW-1133">Transmembrane helix</keyword>
<dbReference type="Gramene" id="KRG98047">
    <property type="protein sequence ID" value="KRG98047"/>
    <property type="gene ID" value="GLYMA_18G047100"/>
</dbReference>
<sequence>MGVLSNKIDKQLKPGDHIYSWRQAYIHAHHGIYDGEGMVIHFIRGPGQNRFLSCSSSSLLVLLMAFRAQYVERKQELKVASVPVWIVFSLVDIYSYLSMQCQLYFFLAKAR</sequence>
<protein>
    <recommendedName>
        <fullName evidence="2">LRAT domain-containing protein</fullName>
    </recommendedName>
</protein>
<dbReference type="Gene3D" id="3.90.1720.10">
    <property type="entry name" value="endopeptidase domain like (from Nostoc punctiforme)"/>
    <property type="match status" value="1"/>
</dbReference>
<accession>A0A0R0EW56</accession>
<evidence type="ECO:0000313" key="4">
    <source>
        <dbReference type="EnsemblPlants" id="KRG98047"/>
    </source>
</evidence>
<dbReference type="EnsemblPlants" id="KRG98047">
    <property type="protein sequence ID" value="KRG98047"/>
    <property type="gene ID" value="GLYMA_18G047100"/>
</dbReference>
<dbReference type="EMBL" id="CM000851">
    <property type="protein sequence ID" value="KRG98047.1"/>
    <property type="molecule type" value="Genomic_DNA"/>
</dbReference>
<name>A0A0R0EW56_SOYBN</name>
<proteinExistence type="predicted"/>
<keyword evidence="5" id="KW-1185">Reference proteome</keyword>
<evidence type="ECO:0000259" key="2">
    <source>
        <dbReference type="Pfam" id="PF04970"/>
    </source>
</evidence>
<evidence type="ECO:0000313" key="3">
    <source>
        <dbReference type="EMBL" id="KRG98047.1"/>
    </source>
</evidence>
<organism evidence="3">
    <name type="scientific">Glycine max</name>
    <name type="common">Soybean</name>
    <name type="synonym">Glycine hispida</name>
    <dbReference type="NCBI Taxonomy" id="3847"/>
    <lineage>
        <taxon>Eukaryota</taxon>
        <taxon>Viridiplantae</taxon>
        <taxon>Streptophyta</taxon>
        <taxon>Embryophyta</taxon>
        <taxon>Tracheophyta</taxon>
        <taxon>Spermatophyta</taxon>
        <taxon>Magnoliopsida</taxon>
        <taxon>eudicotyledons</taxon>
        <taxon>Gunneridae</taxon>
        <taxon>Pentapetalae</taxon>
        <taxon>rosids</taxon>
        <taxon>fabids</taxon>
        <taxon>Fabales</taxon>
        <taxon>Fabaceae</taxon>
        <taxon>Papilionoideae</taxon>
        <taxon>50 kb inversion clade</taxon>
        <taxon>NPAAA clade</taxon>
        <taxon>indigoferoid/millettioid clade</taxon>
        <taxon>Phaseoleae</taxon>
        <taxon>Glycine</taxon>
        <taxon>Glycine subgen. Soja</taxon>
    </lineage>
</organism>
<feature type="domain" description="LRAT" evidence="2">
    <location>
        <begin position="11"/>
        <end position="87"/>
    </location>
</feature>
<dbReference type="AlphaFoldDB" id="A0A0R0EW56"/>
<dbReference type="PANTHER" id="PTHR46137:SF3">
    <property type="entry name" value="OS05G0310600 PROTEIN"/>
    <property type="match status" value="1"/>
</dbReference>
<reference evidence="3" key="3">
    <citation type="submission" date="2018-07" db="EMBL/GenBank/DDBJ databases">
        <title>WGS assembly of Glycine max.</title>
        <authorList>
            <person name="Schmutz J."/>
            <person name="Cannon S."/>
            <person name="Schlueter J."/>
            <person name="Ma J."/>
            <person name="Mitros T."/>
            <person name="Nelson W."/>
            <person name="Hyten D."/>
            <person name="Song Q."/>
            <person name="Thelen J."/>
            <person name="Cheng J."/>
            <person name="Xu D."/>
            <person name="Hellsten U."/>
            <person name="May G."/>
            <person name="Yu Y."/>
            <person name="Sakurai T."/>
            <person name="Umezawa T."/>
            <person name="Bhattacharyya M."/>
            <person name="Sandhu D."/>
            <person name="Valliyodan B."/>
            <person name="Lindquist E."/>
            <person name="Peto M."/>
            <person name="Grant D."/>
            <person name="Shu S."/>
            <person name="Goodstein D."/>
            <person name="Barry K."/>
            <person name="Futrell-Griggs M."/>
            <person name="Abernathy B."/>
            <person name="Du J."/>
            <person name="Tian Z."/>
            <person name="Zhu L."/>
            <person name="Gill N."/>
            <person name="Joshi T."/>
            <person name="Libault M."/>
            <person name="Sethuraman A."/>
            <person name="Zhang X."/>
            <person name="Shinozaki K."/>
            <person name="Nguyen H."/>
            <person name="Wing R."/>
            <person name="Cregan P."/>
            <person name="Specht J."/>
            <person name="Grimwood J."/>
            <person name="Rokhsar D."/>
            <person name="Stacey G."/>
            <person name="Shoemaker R."/>
            <person name="Jackson S."/>
        </authorList>
    </citation>
    <scope>NUCLEOTIDE SEQUENCE</scope>
    <source>
        <tissue evidence="3">Callus</tissue>
    </source>
</reference>
<dbReference type="InterPro" id="IPR007053">
    <property type="entry name" value="LRAT_dom"/>
</dbReference>
<evidence type="ECO:0000256" key="1">
    <source>
        <dbReference type="SAM" id="Phobius"/>
    </source>
</evidence>
<keyword evidence="1" id="KW-0812">Transmembrane</keyword>
<evidence type="ECO:0000313" key="5">
    <source>
        <dbReference type="Proteomes" id="UP000008827"/>
    </source>
</evidence>
<gene>
    <name evidence="3" type="ORF">GLYMA_18G047100</name>
</gene>
<keyword evidence="1" id="KW-0472">Membrane</keyword>
<dbReference type="Proteomes" id="UP000008827">
    <property type="component" value="Chromosome 18"/>
</dbReference>
<dbReference type="STRING" id="3847.A0A0R0EW56"/>
<feature type="transmembrane region" description="Helical" evidence="1">
    <location>
        <begin position="51"/>
        <end position="70"/>
    </location>
</feature>
<reference evidence="4" key="2">
    <citation type="submission" date="2018-02" db="UniProtKB">
        <authorList>
            <consortium name="EnsemblPlants"/>
        </authorList>
    </citation>
    <scope>IDENTIFICATION</scope>
    <source>
        <strain evidence="4">Williams 82</strain>
    </source>
</reference>
<dbReference type="Pfam" id="PF04970">
    <property type="entry name" value="LRAT"/>
    <property type="match status" value="1"/>
</dbReference>